<evidence type="ECO:0000313" key="2">
    <source>
        <dbReference type="EMBL" id="ERT00470.1"/>
    </source>
</evidence>
<dbReference type="EMBL" id="KI440844">
    <property type="protein sequence ID" value="ERT00470.1"/>
    <property type="molecule type" value="Genomic_DNA"/>
</dbReference>
<keyword evidence="3" id="KW-1185">Reference proteome</keyword>
<feature type="compositionally biased region" description="Acidic residues" evidence="1">
    <location>
        <begin position="141"/>
        <end position="156"/>
    </location>
</feature>
<feature type="region of interest" description="Disordered" evidence="1">
    <location>
        <begin position="276"/>
        <end position="327"/>
    </location>
</feature>
<dbReference type="HOGENOM" id="CLU_551161_0_0_1"/>
<dbReference type="AlphaFoldDB" id="U7Q0H1"/>
<dbReference type="eggNOG" id="ENOG502T3UH">
    <property type="taxonomic scope" value="Eukaryota"/>
</dbReference>
<feature type="region of interest" description="Disordered" evidence="1">
    <location>
        <begin position="63"/>
        <end position="163"/>
    </location>
</feature>
<reference evidence="3" key="1">
    <citation type="journal article" date="2014" name="Genome Announc.">
        <title>Genome sequence of the pathogenic fungus Sporothrix schenckii (ATCC 58251).</title>
        <authorList>
            <person name="Cuomo C.A."/>
            <person name="Rodriguez-Del Valle N."/>
            <person name="Perez-Sanchez L."/>
            <person name="Abouelleil A."/>
            <person name="Goldberg J."/>
            <person name="Young S."/>
            <person name="Zeng Q."/>
            <person name="Birren B.W."/>
        </authorList>
    </citation>
    <scope>NUCLEOTIDE SEQUENCE [LARGE SCALE GENOMIC DNA]</scope>
    <source>
        <strain evidence="3">ATCC 58251 / de Perez 2211183</strain>
    </source>
</reference>
<name>U7Q0H1_SPOS1</name>
<dbReference type="OrthoDB" id="10304424at2759"/>
<protein>
    <submittedName>
        <fullName evidence="2">Uncharacterized protein</fullName>
    </submittedName>
</protein>
<proteinExistence type="predicted"/>
<evidence type="ECO:0000313" key="3">
    <source>
        <dbReference type="Proteomes" id="UP000018087"/>
    </source>
</evidence>
<organism evidence="2 3">
    <name type="scientific">Sporothrix schenckii (strain ATCC 58251 / de Perez 2211183)</name>
    <name type="common">Rose-picker's disease fungus</name>
    <dbReference type="NCBI Taxonomy" id="1391915"/>
    <lineage>
        <taxon>Eukaryota</taxon>
        <taxon>Fungi</taxon>
        <taxon>Dikarya</taxon>
        <taxon>Ascomycota</taxon>
        <taxon>Pezizomycotina</taxon>
        <taxon>Sordariomycetes</taxon>
        <taxon>Sordariomycetidae</taxon>
        <taxon>Ophiostomatales</taxon>
        <taxon>Ophiostomataceae</taxon>
        <taxon>Sporothrix</taxon>
    </lineage>
</organism>
<gene>
    <name evidence="2" type="ORF">HMPREF1624_03843</name>
</gene>
<sequence>MAYPYPPYMQAHPPPGYGAPRSTGYFTTQNLGGFYAPISSNPPFAALPQPQLLGSAGSGGTMFNCWPGAPQEQEKSKGEEGTKPVHKTQRTGSREHDQRGRRDGGSKAKTKKKAGPRLMPWDQVVESLNENTADNKKAADDTDQDDNDNDDNEDDGAYDHCDYSASEACSGSVADSQTGGTSGDDVNDGVAEVVVQPGGSAHVFVYLNRLDRSPSTTAFVVSARRMQSIAHNWPRVCHQGTNDYDLSATDEAAVLGMYWLLQVLHMEVETPPEFSYYHGHGSDSDGTSNSKNNENNNGSGSRSGSGHLRPGLAPATTPSRAKVHPPAIPPELPARVLAYATLFAHQLGVLEGEEEHKLLHTNNQYDVAMPSSPQGPAGAGRFRSRAETWIRAVTINPRCRRTLDGAIVAPADWPYVLFTARVLGDRQLFAVCLRTLLERWWLNERGVFCDVNGPARIDLLPEAMREIVVRDLTSFKNARERSVESIVNGAMNAFY</sequence>
<feature type="compositionally biased region" description="Basic and acidic residues" evidence="1">
    <location>
        <begin position="92"/>
        <end position="106"/>
    </location>
</feature>
<feature type="compositionally biased region" description="Low complexity" evidence="1">
    <location>
        <begin position="286"/>
        <end position="306"/>
    </location>
</feature>
<feature type="compositionally biased region" description="Basic and acidic residues" evidence="1">
    <location>
        <begin position="72"/>
        <end position="83"/>
    </location>
</feature>
<accession>U7Q0H1</accession>
<evidence type="ECO:0000256" key="1">
    <source>
        <dbReference type="SAM" id="MobiDB-lite"/>
    </source>
</evidence>
<dbReference type="Proteomes" id="UP000018087">
    <property type="component" value="Unassembled WGS sequence"/>
</dbReference>